<dbReference type="InterPro" id="IPR026444">
    <property type="entry name" value="Secre_tail"/>
</dbReference>
<accession>A0ABW3CWC8</accession>
<dbReference type="PROSITE" id="PS51841">
    <property type="entry name" value="LTD"/>
    <property type="match status" value="1"/>
</dbReference>
<feature type="domain" description="LTD" evidence="3">
    <location>
        <begin position="7"/>
        <end position="187"/>
    </location>
</feature>
<protein>
    <submittedName>
        <fullName evidence="4">T9SS type A sorting domain-containing protein</fullName>
    </submittedName>
</protein>
<dbReference type="Pfam" id="PF18962">
    <property type="entry name" value="Por_Secre_tail"/>
    <property type="match status" value="1"/>
</dbReference>
<name>A0ABW3CWC8_9FLAO</name>
<gene>
    <name evidence="4" type="ORF">ACFQ1M_05285</name>
</gene>
<dbReference type="Pfam" id="PF00932">
    <property type="entry name" value="LTD"/>
    <property type="match status" value="1"/>
</dbReference>
<sequence length="357" mass="38630">MKKRILSTLMLCITALGFAQVNGDILINEFLPDPNGTENQKEWFEIWNTTASDIDIEGWTIRDRSSSSRWHLIANGGPLIVPANGYLVLGTNTDTGTNGGINVDYAYNFVSQSPFTTVTATGFPSFNNSNSFDDGVDGCNSTVDTTGGISDNEKDGVRLLMPDMSTPMDPTDFIEIDRLEYDYGYNADNLVANGGSGQPIGIPYLPSIPGWNDGYTQLEGSGCFMGNEDLDNNRSIQRIGTSGVALDDWAFSNDVNVAGEFFGTPGAANNNVLSTDKFTLDPDNFDIFPNPATNILTIRSDKVVIESISLFDILGKNVFTGKEMIDDGIDVSNIASGLYVLKVTANNSSLVKRIVIN</sequence>
<dbReference type="InterPro" id="IPR036415">
    <property type="entry name" value="Lamin_tail_dom_sf"/>
</dbReference>
<dbReference type="Proteomes" id="UP001596978">
    <property type="component" value="Unassembled WGS sequence"/>
</dbReference>
<evidence type="ECO:0000256" key="1">
    <source>
        <dbReference type="ARBA" id="ARBA00022729"/>
    </source>
</evidence>
<comment type="caution">
    <text evidence="4">The sequence shown here is derived from an EMBL/GenBank/DDBJ whole genome shotgun (WGS) entry which is preliminary data.</text>
</comment>
<reference evidence="5" key="1">
    <citation type="journal article" date="2019" name="Int. J. Syst. Evol. Microbiol.">
        <title>The Global Catalogue of Microorganisms (GCM) 10K type strain sequencing project: providing services to taxonomists for standard genome sequencing and annotation.</title>
        <authorList>
            <consortium name="The Broad Institute Genomics Platform"/>
            <consortium name="The Broad Institute Genome Sequencing Center for Infectious Disease"/>
            <person name="Wu L."/>
            <person name="Ma J."/>
        </authorList>
    </citation>
    <scope>NUCLEOTIDE SEQUENCE [LARGE SCALE GENOMIC DNA]</scope>
    <source>
        <strain evidence="5">CCUG 62952</strain>
    </source>
</reference>
<dbReference type="SUPFAM" id="SSF74853">
    <property type="entry name" value="Lamin A/C globular tail domain"/>
    <property type="match status" value="1"/>
</dbReference>
<evidence type="ECO:0000256" key="2">
    <source>
        <dbReference type="SAM" id="SignalP"/>
    </source>
</evidence>
<feature type="signal peptide" evidence="2">
    <location>
        <begin position="1"/>
        <end position="19"/>
    </location>
</feature>
<dbReference type="InterPro" id="IPR001322">
    <property type="entry name" value="Lamin_tail_dom"/>
</dbReference>
<evidence type="ECO:0000313" key="5">
    <source>
        <dbReference type="Proteomes" id="UP001596978"/>
    </source>
</evidence>
<dbReference type="RefSeq" id="WP_386404946.1">
    <property type="nucleotide sequence ID" value="NZ_JBHTJH010000004.1"/>
</dbReference>
<feature type="chain" id="PRO_5047462201" evidence="2">
    <location>
        <begin position="20"/>
        <end position="357"/>
    </location>
</feature>
<keyword evidence="1 2" id="KW-0732">Signal</keyword>
<keyword evidence="5" id="KW-1185">Reference proteome</keyword>
<evidence type="ECO:0000313" key="4">
    <source>
        <dbReference type="EMBL" id="MFD0861609.1"/>
    </source>
</evidence>
<evidence type="ECO:0000259" key="3">
    <source>
        <dbReference type="PROSITE" id="PS51841"/>
    </source>
</evidence>
<proteinExistence type="predicted"/>
<organism evidence="4 5">
    <name type="scientific">Sungkyunkwania multivorans</name>
    <dbReference type="NCBI Taxonomy" id="1173618"/>
    <lineage>
        <taxon>Bacteria</taxon>
        <taxon>Pseudomonadati</taxon>
        <taxon>Bacteroidota</taxon>
        <taxon>Flavobacteriia</taxon>
        <taxon>Flavobacteriales</taxon>
        <taxon>Flavobacteriaceae</taxon>
        <taxon>Sungkyunkwania</taxon>
    </lineage>
</organism>
<dbReference type="NCBIfam" id="TIGR04183">
    <property type="entry name" value="Por_Secre_tail"/>
    <property type="match status" value="1"/>
</dbReference>
<dbReference type="EMBL" id="JBHTJH010000004">
    <property type="protein sequence ID" value="MFD0861609.1"/>
    <property type="molecule type" value="Genomic_DNA"/>
</dbReference>